<organism evidence="6">
    <name type="scientific">Asterionellopsis glacialis</name>
    <dbReference type="NCBI Taxonomy" id="33640"/>
    <lineage>
        <taxon>Eukaryota</taxon>
        <taxon>Sar</taxon>
        <taxon>Stramenopiles</taxon>
        <taxon>Ochrophyta</taxon>
        <taxon>Bacillariophyta</taxon>
        <taxon>Fragilariophyceae</taxon>
        <taxon>Fragilariophycidae</taxon>
        <taxon>Fragilariales</taxon>
        <taxon>Fragilariaceae</taxon>
        <taxon>Asterionellopsis</taxon>
    </lineage>
</organism>
<keyword evidence="2 4" id="KW-0863">Zinc-finger</keyword>
<dbReference type="Pfam" id="PF01753">
    <property type="entry name" value="zf-MYND"/>
    <property type="match status" value="1"/>
</dbReference>
<dbReference type="Gene3D" id="6.10.140.2220">
    <property type="match status" value="1"/>
</dbReference>
<evidence type="ECO:0000256" key="4">
    <source>
        <dbReference type="PROSITE-ProRule" id="PRU00134"/>
    </source>
</evidence>
<reference evidence="6" key="1">
    <citation type="submission" date="2021-01" db="EMBL/GenBank/DDBJ databases">
        <authorList>
            <person name="Corre E."/>
            <person name="Pelletier E."/>
            <person name="Niang G."/>
            <person name="Scheremetjew M."/>
            <person name="Finn R."/>
            <person name="Kale V."/>
            <person name="Holt S."/>
            <person name="Cochrane G."/>
            <person name="Meng A."/>
            <person name="Brown T."/>
            <person name="Cohen L."/>
        </authorList>
    </citation>
    <scope>NUCLEOTIDE SEQUENCE</scope>
</reference>
<accession>A0A7S0KXG1</accession>
<evidence type="ECO:0000313" key="6">
    <source>
        <dbReference type="EMBL" id="CAD8595936.1"/>
    </source>
</evidence>
<protein>
    <recommendedName>
        <fullName evidence="5">MYND-type domain-containing protein</fullName>
    </recommendedName>
</protein>
<dbReference type="InterPro" id="IPR002893">
    <property type="entry name" value="Znf_MYND"/>
</dbReference>
<gene>
    <name evidence="6" type="ORF">AGLA0713_LOCUS764</name>
</gene>
<name>A0A7S0KXG1_9STRA</name>
<sequence>MLCEDEPFPPSTIQHKATYQAIIRMLFMNIELEEDCMDDLVSSEELLDFIEQEKEDWKNRNSDRATARGSTSMNNAMKHTLINYQGERNKKKFEKGRNEKMNEPFQVPDKEQECDDLQKGIGSIKMLFEGGPAKRANLRVPTDEEERSAFDWRIQCDAALQEDVSSPFPLSRVNFDWRCSIMSKWYQALNLLLYTRKISTESPTENALILFELNSRAYANPENFPRISAIQKHIKILRQTFESSFDPSNISSAQRCIYAVCSDGIFCNEGHEAFEKAFIRKCAESGINFSKVGNFQKRFDIFRAMKDDYVEGLDKPFSDFCYNPESALRNPSKYKAEIDVDLKPHCFGPGDGRFSMLNKSICFNTENLKACSRCKVATYCSAECQRKDWKSHKKVCATLAAERKNRRKIAEMSASIKK</sequence>
<feature type="domain" description="MYND-type" evidence="5">
    <location>
        <begin position="359"/>
        <end position="396"/>
    </location>
</feature>
<evidence type="ECO:0000256" key="2">
    <source>
        <dbReference type="ARBA" id="ARBA00022771"/>
    </source>
</evidence>
<dbReference type="GO" id="GO:0008270">
    <property type="term" value="F:zinc ion binding"/>
    <property type="evidence" value="ECO:0007669"/>
    <property type="project" value="UniProtKB-KW"/>
</dbReference>
<evidence type="ECO:0000259" key="5">
    <source>
        <dbReference type="PROSITE" id="PS50865"/>
    </source>
</evidence>
<evidence type="ECO:0000256" key="3">
    <source>
        <dbReference type="ARBA" id="ARBA00022833"/>
    </source>
</evidence>
<keyword evidence="3" id="KW-0862">Zinc</keyword>
<keyword evidence="1" id="KW-0479">Metal-binding</keyword>
<evidence type="ECO:0000256" key="1">
    <source>
        <dbReference type="ARBA" id="ARBA00022723"/>
    </source>
</evidence>
<proteinExistence type="predicted"/>
<dbReference type="SUPFAM" id="SSF144232">
    <property type="entry name" value="HIT/MYND zinc finger-like"/>
    <property type="match status" value="1"/>
</dbReference>
<dbReference type="EMBL" id="HBEX01001137">
    <property type="protein sequence ID" value="CAD8595936.1"/>
    <property type="molecule type" value="Transcribed_RNA"/>
</dbReference>
<dbReference type="AlphaFoldDB" id="A0A7S0KXG1"/>
<dbReference type="PROSITE" id="PS50865">
    <property type="entry name" value="ZF_MYND_2"/>
    <property type="match status" value="1"/>
</dbReference>